<evidence type="ECO:0000313" key="3">
    <source>
        <dbReference type="WBParaSite" id="scaffold5409_cov259.g9516"/>
    </source>
</evidence>
<reference evidence="3" key="1">
    <citation type="submission" date="2022-11" db="UniProtKB">
        <authorList>
            <consortium name="WormBaseParasite"/>
        </authorList>
    </citation>
    <scope>IDENTIFICATION</scope>
</reference>
<proteinExistence type="predicted"/>
<dbReference type="WBParaSite" id="scaffold5409_cov259.g9516">
    <property type="protein sequence ID" value="scaffold5409_cov259.g9516"/>
    <property type="gene ID" value="scaffold5409_cov259.g9516"/>
</dbReference>
<name>A0A915MT94_MELJA</name>
<sequence length="391" mass="45834">MVAGMVFFKIMEEEETLSDEFEIKNPLQEQQNSLIIADESSSQDNISEDFNNTNLEKEHMQINNGLNQMDQPTTSIRNEEENATTSTDLASGLTFPKIADLSIKKDEHVLRCHGFKSIFIPCERLEFVYQRDRKDIQQLRQISEVKEKKVAKNKERRRKNKEAYRDDSDRDEREKKKRKKEKHSDQKRRYSPSNIYAGRDEARSLQKHNFAAIVQCCVCESIVDKERFGGRDTLFCSQKCISKKAEDARKCVKEGERILVIDHKGAMMNHSHLNPTIETLEDFLLANPSYQPVLASEQIVETNQRLHDPAYQKKIESMRVDVRKAIETTLQKRSKSANMIFSLKRYKDLGLEIERSLFSIHQDVNLRYRKWFKSFITVINDEMNVSLFFLY</sequence>
<evidence type="ECO:0000256" key="1">
    <source>
        <dbReference type="SAM" id="MobiDB-lite"/>
    </source>
</evidence>
<dbReference type="AlphaFoldDB" id="A0A915MT94"/>
<feature type="compositionally biased region" description="Basic and acidic residues" evidence="1">
    <location>
        <begin position="161"/>
        <end position="174"/>
    </location>
</feature>
<dbReference type="Proteomes" id="UP000887561">
    <property type="component" value="Unplaced"/>
</dbReference>
<accession>A0A915MT94</accession>
<protein>
    <submittedName>
        <fullName evidence="3">Uncharacterized protein</fullName>
    </submittedName>
</protein>
<organism evidence="2 3">
    <name type="scientific">Meloidogyne javanica</name>
    <name type="common">Root-knot nematode worm</name>
    <dbReference type="NCBI Taxonomy" id="6303"/>
    <lineage>
        <taxon>Eukaryota</taxon>
        <taxon>Metazoa</taxon>
        <taxon>Ecdysozoa</taxon>
        <taxon>Nematoda</taxon>
        <taxon>Chromadorea</taxon>
        <taxon>Rhabditida</taxon>
        <taxon>Tylenchina</taxon>
        <taxon>Tylenchomorpha</taxon>
        <taxon>Tylenchoidea</taxon>
        <taxon>Meloidogynidae</taxon>
        <taxon>Meloidogyninae</taxon>
        <taxon>Meloidogyne</taxon>
        <taxon>Meloidogyne incognita group</taxon>
    </lineage>
</organism>
<evidence type="ECO:0000313" key="2">
    <source>
        <dbReference type="Proteomes" id="UP000887561"/>
    </source>
</evidence>
<keyword evidence="2" id="KW-1185">Reference proteome</keyword>
<feature type="region of interest" description="Disordered" evidence="1">
    <location>
        <begin position="147"/>
        <end position="197"/>
    </location>
</feature>